<dbReference type="SUPFAM" id="SSF53448">
    <property type="entry name" value="Nucleotide-diphospho-sugar transferases"/>
    <property type="match status" value="1"/>
</dbReference>
<accession>A0A1J5S7C8</accession>
<dbReference type="EC" id="2.4.1.289" evidence="2"/>
<name>A0A1J5S7C8_9ZZZZ</name>
<dbReference type="AlphaFoldDB" id="A0A1J5S7C8"/>
<evidence type="ECO:0000259" key="1">
    <source>
        <dbReference type="Pfam" id="PF00535"/>
    </source>
</evidence>
<proteinExistence type="predicted"/>
<gene>
    <name evidence="2" type="primary">wbbL_10</name>
    <name evidence="2" type="ORF">GALL_179990</name>
</gene>
<dbReference type="Gene3D" id="3.90.550.10">
    <property type="entry name" value="Spore Coat Polysaccharide Biosynthesis Protein SpsA, Chain A"/>
    <property type="match status" value="1"/>
</dbReference>
<sequence>MTKVALSHLYSSLHDLEMEVIIVDNASRDQSAKVLRNEYPQITLLENNKNVGFGRANNQALPYIKSRYVLLLNTDAFVESDTISKTVQYMDVNQRCGILGVKLLGRDGILQPSCRFFPTPWNIFLNRTGMDRIFKHTKMVDDMSWDHASIRDCDWVPGCYYLIRKEVIDQVGLFDPRYFLYFEELDHCFNAKKAGWHVTYYPYTSVVHIGGESAKSDGNITSKGRQISSLQIESELLYFRKNYGLNTVILNVFLVSLADSLQILIDIVKLRRPQRCIANFTHSLLVWKLFFITRMGKQPQH</sequence>
<protein>
    <submittedName>
        <fullName evidence="2">N-acetylglucosaminyl-diphospho-decaprenol L-rhamnosyltransferase</fullName>
        <ecNumber evidence="2">2.4.1.289</ecNumber>
    </submittedName>
</protein>
<keyword evidence="2" id="KW-0328">Glycosyltransferase</keyword>
<dbReference type="EMBL" id="MLJW01000100">
    <property type="protein sequence ID" value="OIQ99983.1"/>
    <property type="molecule type" value="Genomic_DNA"/>
</dbReference>
<dbReference type="InterPro" id="IPR001173">
    <property type="entry name" value="Glyco_trans_2-like"/>
</dbReference>
<dbReference type="PANTHER" id="PTHR43179:SF7">
    <property type="entry name" value="RHAMNOSYLTRANSFERASE WBBL"/>
    <property type="match status" value="1"/>
</dbReference>
<evidence type="ECO:0000313" key="2">
    <source>
        <dbReference type="EMBL" id="OIQ99983.1"/>
    </source>
</evidence>
<feature type="domain" description="Glycosyltransferase 2-like" evidence="1">
    <location>
        <begin position="14"/>
        <end position="100"/>
    </location>
</feature>
<dbReference type="GO" id="GO:0102096">
    <property type="term" value="F:decaprenyl-N-acetyl-alpha-D-glucosaminyl-pyrophosphate:dTDP-alpha-L-rhamnose rhamnosyltransferase activity"/>
    <property type="evidence" value="ECO:0007669"/>
    <property type="project" value="UniProtKB-EC"/>
</dbReference>
<reference evidence="2" key="1">
    <citation type="submission" date="2016-10" db="EMBL/GenBank/DDBJ databases">
        <title>Sequence of Gallionella enrichment culture.</title>
        <authorList>
            <person name="Poehlein A."/>
            <person name="Muehling M."/>
            <person name="Daniel R."/>
        </authorList>
    </citation>
    <scope>NUCLEOTIDE SEQUENCE</scope>
</reference>
<dbReference type="Pfam" id="PF00535">
    <property type="entry name" value="Glycos_transf_2"/>
    <property type="match status" value="1"/>
</dbReference>
<organism evidence="2">
    <name type="scientific">mine drainage metagenome</name>
    <dbReference type="NCBI Taxonomy" id="410659"/>
    <lineage>
        <taxon>unclassified sequences</taxon>
        <taxon>metagenomes</taxon>
        <taxon>ecological metagenomes</taxon>
    </lineage>
</organism>
<keyword evidence="2" id="KW-0808">Transferase</keyword>
<comment type="caution">
    <text evidence="2">The sequence shown here is derived from an EMBL/GenBank/DDBJ whole genome shotgun (WGS) entry which is preliminary data.</text>
</comment>
<dbReference type="CDD" id="cd04186">
    <property type="entry name" value="GT_2_like_c"/>
    <property type="match status" value="1"/>
</dbReference>
<dbReference type="InterPro" id="IPR029044">
    <property type="entry name" value="Nucleotide-diphossugar_trans"/>
</dbReference>
<dbReference type="PANTHER" id="PTHR43179">
    <property type="entry name" value="RHAMNOSYLTRANSFERASE WBBL"/>
    <property type="match status" value="1"/>
</dbReference>